<evidence type="ECO:0000256" key="2">
    <source>
        <dbReference type="SAM" id="Phobius"/>
    </source>
</evidence>
<gene>
    <name evidence="4" type="ORF">QDX21_08605</name>
</gene>
<feature type="domain" description="YdbS-like PH" evidence="3">
    <location>
        <begin position="402"/>
        <end position="471"/>
    </location>
</feature>
<keyword evidence="2" id="KW-1133">Transmembrane helix</keyword>
<sequence>MSQQHHSGAEPPWRRMHPLTPIASAGSIILVVFFFIIVNLGLQVLTFLQEVGDMEGGVFIILGIIVLAIAALIIFPYLSWRFHKFRITDDAVERVKGWLFVSRRRMRLDRIQAVEIRRPLLARIFGLAELTVEAADGDATALTLQFIKNDEATQLRSEILRKASGAQHGSSPSAQPSSGQPADPGQPVAPMLDDEHLVPMLRISTVRLFGSSLMASLVFPLAVVVLYALAMIVALVIFGTDPAILGIITVIGISLLPLSVFLAAVGGIAPAITYYGYTVWRGVNGLKITYGLVQTVNQTVPPGRVQAVGIRQPLLWRIFGWYELKINTAGYGLAAGDSVKSTVLPVGSLDDVFRVLSILAPDPGVDRMDQVVIAGLKDSKGNRGGFINAPRRSWWLMPFQFRRHGFALTPSLLLLRSGRFNRALTLLPHDRIQSISLAQGIRARWCSLVSVSFPTASGPVDVGLKHMDLAVGVQLAHFEESVAAIARRYSDRDRWMDDTELQRFDNATDQAEKTLENAQ</sequence>
<keyword evidence="2" id="KW-0472">Membrane</keyword>
<evidence type="ECO:0000256" key="1">
    <source>
        <dbReference type="SAM" id="MobiDB-lite"/>
    </source>
</evidence>
<feature type="domain" description="YdbS-like PH" evidence="3">
    <location>
        <begin position="279"/>
        <end position="339"/>
    </location>
</feature>
<keyword evidence="5" id="KW-1185">Reference proteome</keyword>
<keyword evidence="2" id="KW-0812">Transmembrane</keyword>
<dbReference type="EMBL" id="CP122566">
    <property type="protein sequence ID" value="WGH92378.1"/>
    <property type="molecule type" value="Genomic_DNA"/>
</dbReference>
<name>A0AAJ6AK58_9MICC</name>
<dbReference type="PANTHER" id="PTHR34473:SF2">
    <property type="entry name" value="UPF0699 TRANSMEMBRANE PROTEIN YDBT"/>
    <property type="match status" value="1"/>
</dbReference>
<dbReference type="PANTHER" id="PTHR34473">
    <property type="entry name" value="UPF0699 TRANSMEMBRANE PROTEIN YDBS"/>
    <property type="match status" value="1"/>
</dbReference>
<feature type="transmembrane region" description="Helical" evidence="2">
    <location>
        <begin position="217"/>
        <end position="238"/>
    </location>
</feature>
<dbReference type="InterPro" id="IPR005182">
    <property type="entry name" value="YdbS-like_PH"/>
</dbReference>
<evidence type="ECO:0000313" key="5">
    <source>
        <dbReference type="Proteomes" id="UP001224674"/>
    </source>
</evidence>
<reference evidence="4 5" key="1">
    <citation type="submission" date="2023-03" db="EMBL/GenBank/DDBJ databases">
        <title>Complete genome sequences of several Auritidibacter ignavus strains isolated from ear infections.</title>
        <authorList>
            <person name="Baehr T."/>
            <person name="Baumhoegger A.M."/>
        </authorList>
    </citation>
    <scope>NUCLEOTIDE SEQUENCE [LARGE SCALE GENOMIC DNA]</scope>
    <source>
        <strain evidence="4 5">BABAE-6</strain>
    </source>
</reference>
<feature type="region of interest" description="Disordered" evidence="1">
    <location>
        <begin position="166"/>
        <end position="188"/>
    </location>
</feature>
<evidence type="ECO:0000259" key="3">
    <source>
        <dbReference type="Pfam" id="PF03703"/>
    </source>
</evidence>
<dbReference type="Pfam" id="PF03703">
    <property type="entry name" value="bPH_2"/>
    <property type="match status" value="3"/>
</dbReference>
<proteinExistence type="predicted"/>
<accession>A0AAJ6AK58</accession>
<protein>
    <submittedName>
        <fullName evidence="4">PH domain-containing protein</fullName>
    </submittedName>
</protein>
<dbReference type="PIRSF" id="PIRSF026631">
    <property type="entry name" value="UCP026631"/>
    <property type="match status" value="1"/>
</dbReference>
<feature type="transmembrane region" description="Helical" evidence="2">
    <location>
        <begin position="21"/>
        <end position="45"/>
    </location>
</feature>
<dbReference type="AlphaFoldDB" id="A0AAJ6AK58"/>
<dbReference type="InterPro" id="IPR014529">
    <property type="entry name" value="UCP026631"/>
</dbReference>
<dbReference type="RefSeq" id="WP_146206455.1">
    <property type="nucleotide sequence ID" value="NZ_CP122566.1"/>
</dbReference>
<evidence type="ECO:0000313" key="4">
    <source>
        <dbReference type="EMBL" id="WGH92378.1"/>
    </source>
</evidence>
<dbReference type="Proteomes" id="UP001224674">
    <property type="component" value="Chromosome"/>
</dbReference>
<feature type="domain" description="YdbS-like PH" evidence="3">
    <location>
        <begin position="80"/>
        <end position="158"/>
    </location>
</feature>
<feature type="transmembrane region" description="Helical" evidence="2">
    <location>
        <begin position="57"/>
        <end position="78"/>
    </location>
</feature>
<feature type="compositionally biased region" description="Low complexity" evidence="1">
    <location>
        <begin position="166"/>
        <end position="182"/>
    </location>
</feature>
<organism evidence="4 5">
    <name type="scientific">Auritidibacter ignavus</name>
    <dbReference type="NCBI Taxonomy" id="678932"/>
    <lineage>
        <taxon>Bacteria</taxon>
        <taxon>Bacillati</taxon>
        <taxon>Actinomycetota</taxon>
        <taxon>Actinomycetes</taxon>
        <taxon>Micrococcales</taxon>
        <taxon>Micrococcaceae</taxon>
        <taxon>Auritidibacter</taxon>
    </lineage>
</organism>
<feature type="transmembrane region" description="Helical" evidence="2">
    <location>
        <begin position="244"/>
        <end position="277"/>
    </location>
</feature>